<keyword evidence="7 8" id="KW-0472">Membrane</keyword>
<proteinExistence type="inferred from homology"/>
<evidence type="ECO:0000256" key="2">
    <source>
        <dbReference type="ARBA" id="ARBA00005179"/>
    </source>
</evidence>
<comment type="pathway">
    <text evidence="2">Secondary metabolite biosynthesis.</text>
</comment>
<comment type="subcellular location">
    <subcellularLocation>
        <location evidence="1">Membrane</location>
        <topology evidence="1">Multi-pass membrane protein</topology>
    </subcellularLocation>
</comment>
<keyword evidence="6 8" id="KW-1133">Transmembrane helix</keyword>
<protein>
    <submittedName>
        <fullName evidence="10">28103_t:CDS:1</fullName>
    </submittedName>
</protein>
<dbReference type="EMBL" id="CAJVQB010021053">
    <property type="protein sequence ID" value="CAG8796076.1"/>
    <property type="molecule type" value="Genomic_DNA"/>
</dbReference>
<sequence>ENKSYITHIKEWLILTIFYTKPLVDKPYLSTSPRDFWSNRWHSIYRECFRELFYLPVRNFFKFNRTFGFILGILSVYLISGIIHDYIDFVSFDYSKGYSIGKGRNIKDNLAIKIFKILIFLSVLSLTAPWYAEPLIRVRYIEANNTKRIFSKLIGKYANWKM</sequence>
<keyword evidence="4" id="KW-0808">Transferase</keyword>
<dbReference type="Proteomes" id="UP000789901">
    <property type="component" value="Unassembled WGS sequence"/>
</dbReference>
<feature type="transmembrane region" description="Helical" evidence="8">
    <location>
        <begin position="67"/>
        <end position="87"/>
    </location>
</feature>
<dbReference type="InterPro" id="IPR032805">
    <property type="entry name" value="Wax_synthase_dom"/>
</dbReference>
<evidence type="ECO:0000313" key="10">
    <source>
        <dbReference type="EMBL" id="CAG8796076.1"/>
    </source>
</evidence>
<comment type="similarity">
    <text evidence="3">Belongs to the wax synthase family.</text>
</comment>
<dbReference type="PANTHER" id="PTHR31595">
    <property type="entry name" value="LONG-CHAIN-ALCOHOL O-FATTY-ACYLTRANSFERASE 3-RELATED"/>
    <property type="match status" value="1"/>
</dbReference>
<reference evidence="10 11" key="1">
    <citation type="submission" date="2021-06" db="EMBL/GenBank/DDBJ databases">
        <authorList>
            <person name="Kallberg Y."/>
            <person name="Tangrot J."/>
            <person name="Rosling A."/>
        </authorList>
    </citation>
    <scope>NUCLEOTIDE SEQUENCE [LARGE SCALE GENOMIC DNA]</scope>
    <source>
        <strain evidence="10 11">120-4 pot B 10/14</strain>
    </source>
</reference>
<evidence type="ECO:0000256" key="8">
    <source>
        <dbReference type="SAM" id="Phobius"/>
    </source>
</evidence>
<evidence type="ECO:0000313" key="11">
    <source>
        <dbReference type="Proteomes" id="UP000789901"/>
    </source>
</evidence>
<comment type="caution">
    <text evidence="10">The sequence shown here is derived from an EMBL/GenBank/DDBJ whole genome shotgun (WGS) entry which is preliminary data.</text>
</comment>
<evidence type="ECO:0000256" key="4">
    <source>
        <dbReference type="ARBA" id="ARBA00022679"/>
    </source>
</evidence>
<dbReference type="InterPro" id="IPR044851">
    <property type="entry name" value="Wax_synthase"/>
</dbReference>
<dbReference type="Pfam" id="PF13813">
    <property type="entry name" value="MBOAT_2"/>
    <property type="match status" value="1"/>
</dbReference>
<evidence type="ECO:0000256" key="6">
    <source>
        <dbReference type="ARBA" id="ARBA00022989"/>
    </source>
</evidence>
<evidence type="ECO:0000256" key="1">
    <source>
        <dbReference type="ARBA" id="ARBA00004141"/>
    </source>
</evidence>
<keyword evidence="5 8" id="KW-0812">Transmembrane</keyword>
<evidence type="ECO:0000256" key="5">
    <source>
        <dbReference type="ARBA" id="ARBA00022692"/>
    </source>
</evidence>
<accession>A0ABN7VSJ2</accession>
<organism evidence="10 11">
    <name type="scientific">Gigaspora margarita</name>
    <dbReference type="NCBI Taxonomy" id="4874"/>
    <lineage>
        <taxon>Eukaryota</taxon>
        <taxon>Fungi</taxon>
        <taxon>Fungi incertae sedis</taxon>
        <taxon>Mucoromycota</taxon>
        <taxon>Glomeromycotina</taxon>
        <taxon>Glomeromycetes</taxon>
        <taxon>Diversisporales</taxon>
        <taxon>Gigasporaceae</taxon>
        <taxon>Gigaspora</taxon>
    </lineage>
</organism>
<evidence type="ECO:0000259" key="9">
    <source>
        <dbReference type="Pfam" id="PF13813"/>
    </source>
</evidence>
<evidence type="ECO:0000256" key="3">
    <source>
        <dbReference type="ARBA" id="ARBA00007282"/>
    </source>
</evidence>
<evidence type="ECO:0000256" key="7">
    <source>
        <dbReference type="ARBA" id="ARBA00023136"/>
    </source>
</evidence>
<keyword evidence="11" id="KW-1185">Reference proteome</keyword>
<feature type="non-terminal residue" evidence="10">
    <location>
        <position position="1"/>
    </location>
</feature>
<feature type="domain" description="Wax synthase" evidence="9">
    <location>
        <begin position="21"/>
        <end position="93"/>
    </location>
</feature>
<dbReference type="PANTHER" id="PTHR31595:SF57">
    <property type="entry name" value="OS04G0481900 PROTEIN"/>
    <property type="match status" value="1"/>
</dbReference>
<name>A0ABN7VSJ2_GIGMA</name>
<feature type="transmembrane region" description="Helical" evidence="8">
    <location>
        <begin position="114"/>
        <end position="132"/>
    </location>
</feature>
<gene>
    <name evidence="10" type="ORF">GMARGA_LOCUS22120</name>
</gene>